<dbReference type="PANTHER" id="PTHR43531:SF14">
    <property type="entry name" value="METHYL-ACCEPTING CHEMOTAXIS PROTEIN I-RELATED"/>
    <property type="match status" value="1"/>
</dbReference>
<evidence type="ECO:0000256" key="5">
    <source>
        <dbReference type="SAM" id="Coils"/>
    </source>
</evidence>
<dbReference type="Gene3D" id="1.10.287.950">
    <property type="entry name" value="Methyl-accepting chemotaxis protein"/>
    <property type="match status" value="1"/>
</dbReference>
<proteinExistence type="inferred from homology"/>
<keyword evidence="2" id="KW-0488">Methylation</keyword>
<evidence type="ECO:0000259" key="9">
    <source>
        <dbReference type="PROSITE" id="PS50112"/>
    </source>
</evidence>
<keyword evidence="11" id="KW-1185">Reference proteome</keyword>
<dbReference type="InterPro" id="IPR051310">
    <property type="entry name" value="MCP_chemotaxis"/>
</dbReference>
<dbReference type="Gene3D" id="3.30.450.20">
    <property type="entry name" value="PAS domain"/>
    <property type="match status" value="1"/>
</dbReference>
<keyword evidence="7" id="KW-1133">Transmembrane helix</keyword>
<dbReference type="SMART" id="SM00283">
    <property type="entry name" value="MA"/>
    <property type="match status" value="1"/>
</dbReference>
<evidence type="ECO:0000313" key="11">
    <source>
        <dbReference type="Proteomes" id="UP000020766"/>
    </source>
</evidence>
<feature type="region of interest" description="Disordered" evidence="6">
    <location>
        <begin position="1"/>
        <end position="44"/>
    </location>
</feature>
<feature type="transmembrane region" description="Helical" evidence="7">
    <location>
        <begin position="209"/>
        <end position="226"/>
    </location>
</feature>
<feature type="domain" description="PAS" evidence="9">
    <location>
        <begin position="65"/>
        <end position="100"/>
    </location>
</feature>
<sequence length="556" mass="60369">MHATIERPPAPAVRRVPAPAAAPSARTPRPAAGAAPRTAPPPQPVVARDEEFLVPESELLMSTTDRTGRITHCNAAFTHVSGYAMDELMGQPHNIVRHPDMPREAFKDLWTTIGHGRAWSGVVKNLRKDGRYYWVRAYVTPIMEHGKPVGYMSVRVKPTDNEVRAASALYERLNNGTQGKVYLHAGSVRHHGLLNQLGKLQRASFTQRLATLLLPMVAVALLFPLMGWTQGWQTGLQAGVLALLTALTLYRQHVRVTRPFQDVALLAGDIAGCKLDGALPAYQGRHPMAFLLERLKQVHINLRAVVGDARHEIDGFTVMSRQLTQGSINLAQRTDRQAQDLQETAAAMEQLSATVANAQQSTEEVKVHSEQSAQLAVQGGKAMEEVGALVQGMAQSSQQMGHIISTIESIAFQTNILALNAAVEAARAGEQGRGFAVVAGEVRALAQHSAQAAGEIRQLIAQSSEQMDQSARHMQQAGHTIHQAVNSVTQVSALIHSVVTATREQTQGIAQVNDALNDLDAVTQDNARLAEESAHSAQHMDTNAGILRRTLDVFRM</sequence>
<feature type="coiled-coil region" evidence="5">
    <location>
        <begin position="331"/>
        <end position="361"/>
    </location>
</feature>
<dbReference type="InterPro" id="IPR001610">
    <property type="entry name" value="PAC"/>
</dbReference>
<dbReference type="Pfam" id="PF08447">
    <property type="entry name" value="PAS_3"/>
    <property type="match status" value="1"/>
</dbReference>
<name>A0A014MSW0_9BURK</name>
<accession>A0A014MSW0</accession>
<gene>
    <name evidence="10" type="ORF">AX13_13675</name>
</gene>
<dbReference type="STRING" id="225991.MA05_15475"/>
<evidence type="ECO:0000256" key="6">
    <source>
        <dbReference type="SAM" id="MobiDB-lite"/>
    </source>
</evidence>
<evidence type="ECO:0000259" key="8">
    <source>
        <dbReference type="PROSITE" id="PS50111"/>
    </source>
</evidence>
<dbReference type="SUPFAM" id="SSF58104">
    <property type="entry name" value="Methyl-accepting chemotaxis protein (MCP) signaling domain"/>
    <property type="match status" value="1"/>
</dbReference>
<evidence type="ECO:0000256" key="3">
    <source>
        <dbReference type="ARBA" id="ARBA00029447"/>
    </source>
</evidence>
<evidence type="ECO:0000256" key="2">
    <source>
        <dbReference type="ARBA" id="ARBA00022481"/>
    </source>
</evidence>
<reference evidence="10 11" key="1">
    <citation type="submission" date="2014-01" db="EMBL/GenBank/DDBJ databases">
        <title>Interspecies Systems Biology Uncovers Metabolites Affecting C. elegans Gene Expression and Life History Traits.</title>
        <authorList>
            <person name="Watson E."/>
            <person name="Macneil L.T."/>
            <person name="Ritter A.D."/>
            <person name="Yilmaz L.S."/>
            <person name="Rosebrock A.P."/>
            <person name="Caudy A.A."/>
            <person name="Walhout A.J."/>
        </authorList>
    </citation>
    <scope>NUCLEOTIDE SEQUENCE [LARGE SCALE GENOMIC DNA]</scope>
    <source>
        <strain evidence="10 11">DA1877</strain>
    </source>
</reference>
<evidence type="ECO:0000256" key="1">
    <source>
        <dbReference type="ARBA" id="ARBA00004370"/>
    </source>
</evidence>
<dbReference type="AlphaFoldDB" id="A0A014MSW0"/>
<dbReference type="CDD" id="cd00130">
    <property type="entry name" value="PAS"/>
    <property type="match status" value="1"/>
</dbReference>
<keyword evidence="7" id="KW-0472">Membrane</keyword>
<dbReference type="PATRIC" id="fig|1457173.3.peg.1068"/>
<dbReference type="CDD" id="cd11386">
    <property type="entry name" value="MCP_signal"/>
    <property type="match status" value="1"/>
</dbReference>
<comment type="subcellular location">
    <subcellularLocation>
        <location evidence="1">Membrane</location>
    </subcellularLocation>
</comment>
<keyword evidence="7" id="KW-0812">Transmembrane</keyword>
<evidence type="ECO:0000256" key="4">
    <source>
        <dbReference type="PROSITE-ProRule" id="PRU00284"/>
    </source>
</evidence>
<evidence type="ECO:0000256" key="7">
    <source>
        <dbReference type="SAM" id="Phobius"/>
    </source>
</evidence>
<dbReference type="PROSITE" id="PS50112">
    <property type="entry name" value="PAS"/>
    <property type="match status" value="1"/>
</dbReference>
<dbReference type="PANTHER" id="PTHR43531">
    <property type="entry name" value="PROTEIN ICFG"/>
    <property type="match status" value="1"/>
</dbReference>
<keyword evidence="4" id="KW-0807">Transducer</keyword>
<dbReference type="GO" id="GO:0005886">
    <property type="term" value="C:plasma membrane"/>
    <property type="evidence" value="ECO:0007669"/>
    <property type="project" value="TreeGrafter"/>
</dbReference>
<dbReference type="PROSITE" id="PS50111">
    <property type="entry name" value="CHEMOTAXIS_TRANSDUC_2"/>
    <property type="match status" value="1"/>
</dbReference>
<dbReference type="GO" id="GO:0006935">
    <property type="term" value="P:chemotaxis"/>
    <property type="evidence" value="ECO:0007669"/>
    <property type="project" value="TreeGrafter"/>
</dbReference>
<comment type="similarity">
    <text evidence="3">Belongs to the methyl-accepting chemotaxis (MCP) protein family.</text>
</comment>
<protein>
    <submittedName>
        <fullName evidence="10">Methyl-accepting chemotaxis protein</fullName>
    </submittedName>
</protein>
<dbReference type="SMART" id="SM00086">
    <property type="entry name" value="PAC"/>
    <property type="match status" value="1"/>
</dbReference>
<dbReference type="GO" id="GO:0007165">
    <property type="term" value="P:signal transduction"/>
    <property type="evidence" value="ECO:0007669"/>
    <property type="project" value="UniProtKB-KW"/>
</dbReference>
<dbReference type="InterPro" id="IPR000014">
    <property type="entry name" value="PAS"/>
</dbReference>
<dbReference type="NCBIfam" id="TIGR00229">
    <property type="entry name" value="sensory_box"/>
    <property type="match status" value="1"/>
</dbReference>
<keyword evidence="5" id="KW-0175">Coiled coil</keyword>
<dbReference type="EMBL" id="JBOK01000004">
    <property type="protein sequence ID" value="EXU81159.1"/>
    <property type="molecule type" value="Genomic_DNA"/>
</dbReference>
<dbReference type="Pfam" id="PF00015">
    <property type="entry name" value="MCPsignal"/>
    <property type="match status" value="1"/>
</dbReference>
<evidence type="ECO:0000313" key="10">
    <source>
        <dbReference type="EMBL" id="EXU81159.1"/>
    </source>
</evidence>
<feature type="domain" description="Methyl-accepting transducer" evidence="8">
    <location>
        <begin position="312"/>
        <end position="541"/>
    </location>
</feature>
<dbReference type="GO" id="GO:0004888">
    <property type="term" value="F:transmembrane signaling receptor activity"/>
    <property type="evidence" value="ECO:0007669"/>
    <property type="project" value="TreeGrafter"/>
</dbReference>
<dbReference type="SUPFAM" id="SSF55785">
    <property type="entry name" value="PYP-like sensor domain (PAS domain)"/>
    <property type="match status" value="1"/>
</dbReference>
<dbReference type="Proteomes" id="UP000020766">
    <property type="component" value="Unassembled WGS sequence"/>
</dbReference>
<dbReference type="RefSeq" id="WP_081770629.1">
    <property type="nucleotide sequence ID" value="NZ_JBOK01000004.1"/>
</dbReference>
<dbReference type="InterPro" id="IPR004089">
    <property type="entry name" value="MCPsignal_dom"/>
</dbReference>
<dbReference type="FunFam" id="1.10.287.950:FF:000001">
    <property type="entry name" value="Methyl-accepting chemotaxis sensory transducer"/>
    <property type="match status" value="1"/>
</dbReference>
<organism evidence="10 11">
    <name type="scientific">Comamonas aquatica DA1877</name>
    <dbReference type="NCBI Taxonomy" id="1457173"/>
    <lineage>
        <taxon>Bacteria</taxon>
        <taxon>Pseudomonadati</taxon>
        <taxon>Pseudomonadota</taxon>
        <taxon>Betaproteobacteria</taxon>
        <taxon>Burkholderiales</taxon>
        <taxon>Comamonadaceae</taxon>
        <taxon>Comamonas</taxon>
    </lineage>
</organism>
<feature type="compositionally biased region" description="Low complexity" evidence="6">
    <location>
        <begin position="12"/>
        <end position="37"/>
    </location>
</feature>
<dbReference type="InterPro" id="IPR035965">
    <property type="entry name" value="PAS-like_dom_sf"/>
</dbReference>
<comment type="caution">
    <text evidence="10">The sequence shown here is derived from an EMBL/GenBank/DDBJ whole genome shotgun (WGS) entry which is preliminary data.</text>
</comment>
<dbReference type="InterPro" id="IPR013655">
    <property type="entry name" value="PAS_fold_3"/>
</dbReference>